<name>A0A670ZP45_PSETE</name>
<accession>A0A670ZP45</accession>
<keyword evidence="1" id="KW-0862">Zinc</keyword>
<dbReference type="Ensembl" id="ENSPTXT00000025311.1">
    <property type="protein sequence ID" value="ENSPTXP00000024552.1"/>
    <property type="gene ID" value="ENSPTXG00000017099.1"/>
</dbReference>
<dbReference type="PANTHER" id="PTHR46021">
    <property type="entry name" value="ARF-GAP WITH DUAL PH DOMAIN-CONTAINING PROTEIN 1-LIKE PROTEIN"/>
    <property type="match status" value="1"/>
</dbReference>
<dbReference type="PROSITE" id="PS50115">
    <property type="entry name" value="ARFGAP"/>
    <property type="match status" value="1"/>
</dbReference>
<reference evidence="3" key="2">
    <citation type="submission" date="2025-09" db="UniProtKB">
        <authorList>
            <consortium name="Ensembl"/>
        </authorList>
    </citation>
    <scope>IDENTIFICATION</scope>
</reference>
<sequence>MSYGRANHLPALLPSRPFCFSCSYPDWASHTLGVFICLNCSGIHRNIPQISKVKSVRMDEWDSAQIEVTDCWKMR</sequence>
<keyword evidence="4" id="KW-1185">Reference proteome</keyword>
<dbReference type="PANTHER" id="PTHR46021:SF5">
    <property type="entry name" value="ARF-GAP WITH DUAL PH DOMAIN-CONTAINING PROTEIN 1"/>
    <property type="match status" value="1"/>
</dbReference>
<dbReference type="GO" id="GO:0008270">
    <property type="term" value="F:zinc ion binding"/>
    <property type="evidence" value="ECO:0007669"/>
    <property type="project" value="UniProtKB-KW"/>
</dbReference>
<dbReference type="InterPro" id="IPR052589">
    <property type="entry name" value="Arf-GAP_dual-PH_domain"/>
</dbReference>
<dbReference type="InterPro" id="IPR001164">
    <property type="entry name" value="ArfGAP_dom"/>
</dbReference>
<dbReference type="SMART" id="SM00105">
    <property type="entry name" value="ArfGap"/>
    <property type="match status" value="1"/>
</dbReference>
<dbReference type="Gene3D" id="1.10.220.150">
    <property type="entry name" value="Arf GTPase activating protein"/>
    <property type="match status" value="1"/>
</dbReference>
<organism evidence="3 4">
    <name type="scientific">Pseudonaja textilis</name>
    <name type="common">Eastern brown snake</name>
    <dbReference type="NCBI Taxonomy" id="8673"/>
    <lineage>
        <taxon>Eukaryota</taxon>
        <taxon>Metazoa</taxon>
        <taxon>Chordata</taxon>
        <taxon>Craniata</taxon>
        <taxon>Vertebrata</taxon>
        <taxon>Euteleostomi</taxon>
        <taxon>Lepidosauria</taxon>
        <taxon>Squamata</taxon>
        <taxon>Bifurcata</taxon>
        <taxon>Unidentata</taxon>
        <taxon>Episquamata</taxon>
        <taxon>Toxicofera</taxon>
        <taxon>Serpentes</taxon>
        <taxon>Colubroidea</taxon>
        <taxon>Elapidae</taxon>
        <taxon>Hydrophiinae</taxon>
        <taxon>Pseudonaja</taxon>
    </lineage>
</organism>
<reference evidence="3" key="1">
    <citation type="submission" date="2025-08" db="UniProtKB">
        <authorList>
            <consortium name="Ensembl"/>
        </authorList>
    </citation>
    <scope>IDENTIFICATION</scope>
</reference>
<dbReference type="Proteomes" id="UP000472273">
    <property type="component" value="Unplaced"/>
</dbReference>
<dbReference type="OMA" id="NAYFDIH"/>
<keyword evidence="1" id="KW-0863">Zinc-finger</keyword>
<dbReference type="SUPFAM" id="SSF57863">
    <property type="entry name" value="ArfGap/RecO-like zinc finger"/>
    <property type="match status" value="1"/>
</dbReference>
<evidence type="ECO:0000256" key="1">
    <source>
        <dbReference type="PROSITE-ProRule" id="PRU00288"/>
    </source>
</evidence>
<protein>
    <recommendedName>
        <fullName evidence="2">Arf-GAP domain-containing protein</fullName>
    </recommendedName>
</protein>
<dbReference type="InterPro" id="IPR037278">
    <property type="entry name" value="ARFGAP/RecO"/>
</dbReference>
<evidence type="ECO:0000313" key="4">
    <source>
        <dbReference type="Proteomes" id="UP000472273"/>
    </source>
</evidence>
<evidence type="ECO:0000259" key="2">
    <source>
        <dbReference type="PROSITE" id="PS50115"/>
    </source>
</evidence>
<dbReference type="GO" id="GO:0005737">
    <property type="term" value="C:cytoplasm"/>
    <property type="evidence" value="ECO:0007669"/>
    <property type="project" value="TreeGrafter"/>
</dbReference>
<proteinExistence type="predicted"/>
<dbReference type="InterPro" id="IPR038508">
    <property type="entry name" value="ArfGAP_dom_sf"/>
</dbReference>
<evidence type="ECO:0000313" key="3">
    <source>
        <dbReference type="Ensembl" id="ENSPTXP00000024552.1"/>
    </source>
</evidence>
<dbReference type="GO" id="GO:0005886">
    <property type="term" value="C:plasma membrane"/>
    <property type="evidence" value="ECO:0007669"/>
    <property type="project" value="TreeGrafter"/>
</dbReference>
<dbReference type="AlphaFoldDB" id="A0A670ZP45"/>
<dbReference type="Pfam" id="PF01412">
    <property type="entry name" value="ArfGap"/>
    <property type="match status" value="1"/>
</dbReference>
<dbReference type="GO" id="GO:0005096">
    <property type="term" value="F:GTPase activator activity"/>
    <property type="evidence" value="ECO:0007669"/>
    <property type="project" value="InterPro"/>
</dbReference>
<dbReference type="PRINTS" id="PR00405">
    <property type="entry name" value="REVINTRACTNG"/>
</dbReference>
<feature type="domain" description="Arf-GAP" evidence="2">
    <location>
        <begin position="1"/>
        <end position="75"/>
    </location>
</feature>
<dbReference type="GeneTree" id="ENSGT00940000155698"/>
<keyword evidence="1" id="KW-0479">Metal-binding</keyword>
<dbReference type="GO" id="GO:0005547">
    <property type="term" value="F:phosphatidylinositol-3,4,5-trisphosphate binding"/>
    <property type="evidence" value="ECO:0007669"/>
    <property type="project" value="TreeGrafter"/>
</dbReference>